<evidence type="ECO:0000256" key="3">
    <source>
        <dbReference type="ARBA" id="ARBA00022475"/>
    </source>
</evidence>
<dbReference type="InterPro" id="IPR018383">
    <property type="entry name" value="UPF0324_pro"/>
</dbReference>
<dbReference type="EMBL" id="QLLL01000010">
    <property type="protein sequence ID" value="RAI99381.1"/>
    <property type="molecule type" value="Genomic_DNA"/>
</dbReference>
<keyword evidence="3" id="KW-1003">Cell membrane</keyword>
<sequence>MAQSITGQALRKHKAIFLLALCCCFLPFMNAPFALLLGALVAQCIPHPFAQIQAKVTQYLLQVSVVCIGFGMNAVAAFEVGKEGFVFAFVSICSTLLLGLLLGKWLKIDRITSYLISAGTAICGGSAIATLAPVTKANERQLSVALGTIFLLNTVALFVFPVIGHALHLTQHQFGLWSAIAIHDTSSVVGAATKYGNEALQIATTVKLSRALWIVPVALLTATTFKTGERQVKLPYFILLFIIAMVLNTYVPAIHIAAPFFVQLGKWGLVLTLFFIGTSLSKQALQVIGWKALLQGVLLWVFISVLALLGIMFLS</sequence>
<evidence type="ECO:0000313" key="9">
    <source>
        <dbReference type="Proteomes" id="UP000249547"/>
    </source>
</evidence>
<evidence type="ECO:0000256" key="5">
    <source>
        <dbReference type="ARBA" id="ARBA00022989"/>
    </source>
</evidence>
<comment type="similarity">
    <text evidence="2">Belongs to the UPF0324 family.</text>
</comment>
<dbReference type="RefSeq" id="WP_111599906.1">
    <property type="nucleotide sequence ID" value="NZ_QLLL01000010.1"/>
</dbReference>
<reference evidence="8 9" key="1">
    <citation type="submission" date="2018-06" db="EMBL/GenBank/DDBJ databases">
        <title>Genomic Encyclopedia of Archaeal and Bacterial Type Strains, Phase II (KMG-II): from individual species to whole genera.</title>
        <authorList>
            <person name="Goeker M."/>
        </authorList>
    </citation>
    <scope>NUCLEOTIDE SEQUENCE [LARGE SCALE GENOMIC DNA]</scope>
    <source>
        <strain evidence="8 9">DSM 23857</strain>
    </source>
</reference>
<evidence type="ECO:0000313" key="8">
    <source>
        <dbReference type="EMBL" id="RAI99381.1"/>
    </source>
</evidence>
<feature type="transmembrane region" description="Helical" evidence="7">
    <location>
        <begin position="85"/>
        <end position="105"/>
    </location>
</feature>
<feature type="transmembrane region" description="Helical" evidence="7">
    <location>
        <begin position="60"/>
        <end position="78"/>
    </location>
</feature>
<dbReference type="Proteomes" id="UP000249547">
    <property type="component" value="Unassembled WGS sequence"/>
</dbReference>
<comment type="caution">
    <text evidence="8">The sequence shown here is derived from an EMBL/GenBank/DDBJ whole genome shotgun (WGS) entry which is preliminary data.</text>
</comment>
<comment type="subcellular location">
    <subcellularLocation>
        <location evidence="1">Cell membrane</location>
        <topology evidence="1">Multi-pass membrane protein</topology>
    </subcellularLocation>
</comment>
<evidence type="ECO:0000256" key="7">
    <source>
        <dbReference type="SAM" id="Phobius"/>
    </source>
</evidence>
<evidence type="ECO:0000256" key="1">
    <source>
        <dbReference type="ARBA" id="ARBA00004651"/>
    </source>
</evidence>
<evidence type="ECO:0000256" key="6">
    <source>
        <dbReference type="ARBA" id="ARBA00023136"/>
    </source>
</evidence>
<evidence type="ECO:0000256" key="2">
    <source>
        <dbReference type="ARBA" id="ARBA00007977"/>
    </source>
</evidence>
<feature type="transmembrane region" description="Helical" evidence="7">
    <location>
        <begin position="111"/>
        <end position="132"/>
    </location>
</feature>
<proteinExistence type="inferred from homology"/>
<dbReference type="Pfam" id="PF03601">
    <property type="entry name" value="Cons_hypoth698"/>
    <property type="match status" value="1"/>
</dbReference>
<keyword evidence="6 7" id="KW-0472">Membrane</keyword>
<dbReference type="GO" id="GO:0005886">
    <property type="term" value="C:plasma membrane"/>
    <property type="evidence" value="ECO:0007669"/>
    <property type="project" value="UniProtKB-SubCell"/>
</dbReference>
<feature type="transmembrane region" description="Helical" evidence="7">
    <location>
        <begin position="292"/>
        <end position="314"/>
    </location>
</feature>
<dbReference type="OrthoDB" id="9811391at2"/>
<keyword evidence="5 7" id="KW-1133">Transmembrane helix</keyword>
<gene>
    <name evidence="8" type="ORF">LX64_04512</name>
</gene>
<organism evidence="8 9">
    <name type="scientific">Chitinophaga skermanii</name>
    <dbReference type="NCBI Taxonomy" id="331697"/>
    <lineage>
        <taxon>Bacteria</taxon>
        <taxon>Pseudomonadati</taxon>
        <taxon>Bacteroidota</taxon>
        <taxon>Chitinophagia</taxon>
        <taxon>Chitinophagales</taxon>
        <taxon>Chitinophagaceae</taxon>
        <taxon>Chitinophaga</taxon>
    </lineage>
</organism>
<protein>
    <submittedName>
        <fullName evidence="8">Putative integral membrane protein (TIGR00698 family)</fullName>
    </submittedName>
</protein>
<keyword evidence="9" id="KW-1185">Reference proteome</keyword>
<dbReference type="AlphaFoldDB" id="A0A327Q6J1"/>
<dbReference type="PANTHER" id="PTHR30106">
    <property type="entry name" value="INNER MEMBRANE PROTEIN YEIH-RELATED"/>
    <property type="match status" value="1"/>
</dbReference>
<feature type="transmembrane region" description="Helical" evidence="7">
    <location>
        <begin position="264"/>
        <end position="280"/>
    </location>
</feature>
<feature type="transmembrane region" description="Helical" evidence="7">
    <location>
        <begin position="237"/>
        <end position="258"/>
    </location>
</feature>
<evidence type="ECO:0000256" key="4">
    <source>
        <dbReference type="ARBA" id="ARBA00022692"/>
    </source>
</evidence>
<feature type="transmembrane region" description="Helical" evidence="7">
    <location>
        <begin position="144"/>
        <end position="167"/>
    </location>
</feature>
<keyword evidence="4 7" id="KW-0812">Transmembrane</keyword>
<name>A0A327Q6J1_9BACT</name>
<dbReference type="PANTHER" id="PTHR30106:SF1">
    <property type="entry name" value="UPF0324 MEMBRANE PROTEIN FN0533"/>
    <property type="match status" value="1"/>
</dbReference>
<accession>A0A327Q6J1</accession>